<proteinExistence type="predicted"/>
<evidence type="ECO:0000256" key="3">
    <source>
        <dbReference type="SAM" id="MobiDB-lite"/>
    </source>
</evidence>
<feature type="domain" description="Helicase ATP-binding" evidence="4">
    <location>
        <begin position="846"/>
        <end position="1023"/>
    </location>
</feature>
<feature type="region of interest" description="Disordered" evidence="3">
    <location>
        <begin position="744"/>
        <end position="765"/>
    </location>
</feature>
<accession>A0A2P6VM74</accession>
<keyword evidence="2" id="KW-0067">ATP-binding</keyword>
<feature type="compositionally biased region" description="Gly residues" evidence="3">
    <location>
        <begin position="1251"/>
        <end position="1284"/>
    </location>
</feature>
<gene>
    <name evidence="6" type="ORF">C2E20_1779</name>
</gene>
<dbReference type="SMART" id="SM00490">
    <property type="entry name" value="HELICc"/>
    <property type="match status" value="1"/>
</dbReference>
<dbReference type="InterPro" id="IPR011545">
    <property type="entry name" value="DEAD/DEAH_box_helicase_dom"/>
</dbReference>
<feature type="region of interest" description="Disordered" evidence="3">
    <location>
        <begin position="1217"/>
        <end position="1284"/>
    </location>
</feature>
<evidence type="ECO:0000313" key="7">
    <source>
        <dbReference type="Proteomes" id="UP000239649"/>
    </source>
</evidence>
<dbReference type="InterPro" id="IPR027417">
    <property type="entry name" value="P-loop_NTPase"/>
</dbReference>
<sequence length="1545" mass="158419">MEAAGGAAFQQGQAQPQAAAAASSATAAAAVPDEPCAAVAASILSGKKKLQDSDADALLQAVSDGDVAPYAAGGRAAAVLRGPPLEELPLHAEVALFVRHFEDSGRQQAGLVFGYSSAAAALAPWQAAQPPAGVTCNGCFGGRARPVSGSQKVLFFKNDCVLKGAVSGTEHYQVKAHVYYEAECVEGQAVLVSEISREQGKRQQQRQQQQQGEPGGAAGAGSSEGSSGDGEGSKKKQWYTYVSCAGGHGFKHGSNPTVQLAPPADNAPAAWGSPVPVHEVPDAETLVFQGKMEGKGKGGKLAEGYYVKECSRIKSGGAQMLHLHVTAAPPAAVPAPAAGLAASAGGAAGGAPAAEFAAAAELGGAAPGATSARVAAQQLHLPAAQAPAGGHGLLPLELQQQQLAGDLLAGVEEMDVEGALAGHAELPEPSLMRELLADLPATAQGTAADLGWGAAAAAQAGAAPTAGAAAHLPGPAFPQVLPGATQTTAADAAQYRELAEVLPEAGRSSAAGPSSGKRRKKRASAEVPYLEPEGLEGLRAAGSYMDEKGRLVITTGVVVKGDMLVDGKVYHKGLEAISSIFKKRVDRAISGEDALQQVALLVWRHFEYLTGGGTQAGIVAEEALAAGSALASTSPDGTPVFDQGSAIAYIGAALQALANRQDQLVQALRPALTWAAGGAPVEQLLPCAPQAAAAAAGADGRPPAARPTLSSDEAGLAAEQFDDLKLEEQVELTFQLLGSGELPLQATAGGRQPTPAEISKQKGSQRELLTKLMQELPPAAVAAALQRSRTDSMPRVLDGGQPRLQKRLGHFIKLLKSEKRAMETSIDAAGLAVETLVLRSYQQALLQRALQPGNYMIVAPTGVGKTPVAVMLACEVLLASQGGRVCFLAPTTSLVRQQTLRFMCCKQLADALEEKSRRVVMRCGGLNPADWPALLDSASVLCMTPQTLDNMFKQCAASWDQFDLLILDECHNATGRSAMASLLQRIADLPAGTPRPKVLGLTASPGAKDTLDATEEEILTLAQLMLATGDHLLNVPADDPEVARYVVRPTEITRTVIPREADLEYATRLGRTIVLLADLLHRSLPACPSHPEPAAAAADVAAGAAAAGEGGSADTDALRQPPARPPRLLPFLRSRLLEGVWMGQAEAWICETREFAEAHDLLSASQKECVQQCLELLCSCLDAMQVISTVGYEHALRSFLRDLAAFTLPVILGQPPAQPSAGAAGSDDGAATTAQAGPAGERAGDAPAGSAAGGGGKDAGGGSRGNGGDGGSAGGSDDGGGGCGTLPALPVESLLPALVDRLSREVVSLQTLNDANSVDTACSPKYQALVEHLLNFAHRAALQKQAGSDSGGGAGRRSGDDGTSAGGASSEGRGADGGDGAPPACVFHGIVFARTRASVLALTQLLRQCADLDFLTVVAFMGSGSKSASCRHRGMTRSKQEEALADFKAASCGLLVATSAAEEGIDVPSCELVVRYSVAMTGKERLQSQGRARQAGGEYLTLLDAVSSDPQVEARSCQQAANQGGALGQLVQRGAAVESYCRQRE</sequence>
<feature type="region of interest" description="Disordered" evidence="3">
    <location>
        <begin position="197"/>
        <end position="234"/>
    </location>
</feature>
<dbReference type="InterPro" id="IPR051363">
    <property type="entry name" value="RLR_Helicase"/>
</dbReference>
<comment type="caution">
    <text evidence="6">The sequence shown here is derived from an EMBL/GenBank/DDBJ whole genome shotgun (WGS) entry which is preliminary data.</text>
</comment>
<dbReference type="PROSITE" id="PS51192">
    <property type="entry name" value="HELICASE_ATP_BIND_1"/>
    <property type="match status" value="1"/>
</dbReference>
<feature type="domain" description="Helicase C-terminal" evidence="5">
    <location>
        <begin position="1380"/>
        <end position="1538"/>
    </location>
</feature>
<name>A0A2P6VM74_9CHLO</name>
<evidence type="ECO:0000313" key="6">
    <source>
        <dbReference type="EMBL" id="PSC75206.1"/>
    </source>
</evidence>
<keyword evidence="1" id="KW-0547">Nucleotide-binding</keyword>
<dbReference type="GO" id="GO:0005737">
    <property type="term" value="C:cytoplasm"/>
    <property type="evidence" value="ECO:0007669"/>
    <property type="project" value="TreeGrafter"/>
</dbReference>
<dbReference type="SMART" id="SM00382">
    <property type="entry name" value="AAA"/>
    <property type="match status" value="1"/>
</dbReference>
<reference evidence="6 7" key="1">
    <citation type="journal article" date="2018" name="Plant J.">
        <title>Genome sequences of Chlorella sorokiniana UTEX 1602 and Micractinium conductrix SAG 241.80: implications to maltose excretion by a green alga.</title>
        <authorList>
            <person name="Arriola M.B."/>
            <person name="Velmurugan N."/>
            <person name="Zhang Y."/>
            <person name="Plunkett M.H."/>
            <person name="Hondzo H."/>
            <person name="Barney B.M."/>
        </authorList>
    </citation>
    <scope>NUCLEOTIDE SEQUENCE [LARGE SCALE GENOMIC DNA]</scope>
    <source>
        <strain evidence="6 7">SAG 241.80</strain>
    </source>
</reference>
<dbReference type="SMART" id="SM00487">
    <property type="entry name" value="DEXDc"/>
    <property type="match status" value="1"/>
</dbReference>
<dbReference type="GO" id="GO:0003676">
    <property type="term" value="F:nucleic acid binding"/>
    <property type="evidence" value="ECO:0007669"/>
    <property type="project" value="InterPro"/>
</dbReference>
<dbReference type="InterPro" id="IPR014001">
    <property type="entry name" value="Helicase_ATP-bd"/>
</dbReference>
<dbReference type="Proteomes" id="UP000239649">
    <property type="component" value="Unassembled WGS sequence"/>
</dbReference>
<dbReference type="PROSITE" id="PS51194">
    <property type="entry name" value="HELICASE_CTER"/>
    <property type="match status" value="1"/>
</dbReference>
<organism evidence="6 7">
    <name type="scientific">Micractinium conductrix</name>
    <dbReference type="NCBI Taxonomy" id="554055"/>
    <lineage>
        <taxon>Eukaryota</taxon>
        <taxon>Viridiplantae</taxon>
        <taxon>Chlorophyta</taxon>
        <taxon>core chlorophytes</taxon>
        <taxon>Trebouxiophyceae</taxon>
        <taxon>Chlorellales</taxon>
        <taxon>Chlorellaceae</taxon>
        <taxon>Chlorella clade</taxon>
        <taxon>Micractinium</taxon>
    </lineage>
</organism>
<feature type="compositionally biased region" description="Low complexity" evidence="3">
    <location>
        <begin position="1217"/>
        <end position="1250"/>
    </location>
</feature>
<dbReference type="STRING" id="554055.A0A2P6VM74"/>
<dbReference type="InterPro" id="IPR003593">
    <property type="entry name" value="AAA+_ATPase"/>
</dbReference>
<dbReference type="EMBL" id="LHPF02000003">
    <property type="protein sequence ID" value="PSC75206.1"/>
    <property type="molecule type" value="Genomic_DNA"/>
</dbReference>
<evidence type="ECO:0000259" key="5">
    <source>
        <dbReference type="PROSITE" id="PS51194"/>
    </source>
</evidence>
<keyword evidence="7" id="KW-1185">Reference proteome</keyword>
<dbReference type="PANTHER" id="PTHR14074">
    <property type="entry name" value="HELICASE WITH DEATH DOMAIN-RELATED"/>
    <property type="match status" value="1"/>
</dbReference>
<dbReference type="InterPro" id="IPR001650">
    <property type="entry name" value="Helicase_C-like"/>
</dbReference>
<dbReference type="Pfam" id="PF00270">
    <property type="entry name" value="DEAD"/>
    <property type="match status" value="1"/>
</dbReference>
<protein>
    <submittedName>
        <fullName evidence="6">Hef nuclease isoform A</fullName>
    </submittedName>
</protein>
<evidence type="ECO:0000259" key="4">
    <source>
        <dbReference type="PROSITE" id="PS51192"/>
    </source>
</evidence>
<dbReference type="Gene3D" id="3.40.50.300">
    <property type="entry name" value="P-loop containing nucleotide triphosphate hydrolases"/>
    <property type="match status" value="2"/>
</dbReference>
<dbReference type="PANTHER" id="PTHR14074:SF16">
    <property type="entry name" value="ANTIVIRAL INNATE IMMUNE RESPONSE RECEPTOR RIG-I"/>
    <property type="match status" value="1"/>
</dbReference>
<feature type="region of interest" description="Disordered" evidence="3">
    <location>
        <begin position="503"/>
        <end position="526"/>
    </location>
</feature>
<evidence type="ECO:0000256" key="1">
    <source>
        <dbReference type="ARBA" id="ARBA00022741"/>
    </source>
</evidence>
<dbReference type="Pfam" id="PF00271">
    <property type="entry name" value="Helicase_C"/>
    <property type="match status" value="1"/>
</dbReference>
<feature type="compositionally biased region" description="Low complexity" evidence="3">
    <location>
        <begin position="505"/>
        <end position="515"/>
    </location>
</feature>
<dbReference type="GO" id="GO:0005524">
    <property type="term" value="F:ATP binding"/>
    <property type="evidence" value="ECO:0007669"/>
    <property type="project" value="UniProtKB-KW"/>
</dbReference>
<dbReference type="OrthoDB" id="1469196at2759"/>
<dbReference type="SUPFAM" id="SSF52540">
    <property type="entry name" value="P-loop containing nucleoside triphosphate hydrolases"/>
    <property type="match status" value="2"/>
</dbReference>
<evidence type="ECO:0000256" key="2">
    <source>
        <dbReference type="ARBA" id="ARBA00022840"/>
    </source>
</evidence>
<feature type="compositionally biased region" description="Low complexity" evidence="3">
    <location>
        <begin position="1361"/>
        <end position="1372"/>
    </location>
</feature>
<feature type="region of interest" description="Disordered" evidence="3">
    <location>
        <begin position="1345"/>
        <end position="1378"/>
    </location>
</feature>